<dbReference type="HOGENOM" id="CLU_2223125_0_0_1"/>
<dbReference type="AlphaFoldDB" id="A0A066XWE0"/>
<dbReference type="Proteomes" id="UP000027238">
    <property type="component" value="Unassembled WGS sequence"/>
</dbReference>
<name>A0A066XWE0_COLSU</name>
<evidence type="ECO:0000313" key="2">
    <source>
        <dbReference type="Proteomes" id="UP000027238"/>
    </source>
</evidence>
<protein>
    <submittedName>
        <fullName evidence="1">Uncharacterized protein</fullName>
    </submittedName>
</protein>
<gene>
    <name evidence="1" type="ORF">CSUB01_03485</name>
</gene>
<keyword evidence="2" id="KW-1185">Reference proteome</keyword>
<reference evidence="2" key="1">
    <citation type="journal article" date="2014" name="Genome Announc.">
        <title>Draft genome sequence of Colletotrichum sublineola, a destructive pathogen of cultivated sorghum.</title>
        <authorList>
            <person name="Baroncelli R."/>
            <person name="Sanz-Martin J.M."/>
            <person name="Rech G.E."/>
            <person name="Sukno S.A."/>
            <person name="Thon M.R."/>
        </authorList>
    </citation>
    <scope>NUCLEOTIDE SEQUENCE [LARGE SCALE GENOMIC DNA]</scope>
    <source>
        <strain evidence="2">TX430BB</strain>
    </source>
</reference>
<organism evidence="1 2">
    <name type="scientific">Colletotrichum sublineola</name>
    <name type="common">Sorghum anthracnose fungus</name>
    <dbReference type="NCBI Taxonomy" id="1173701"/>
    <lineage>
        <taxon>Eukaryota</taxon>
        <taxon>Fungi</taxon>
        <taxon>Dikarya</taxon>
        <taxon>Ascomycota</taxon>
        <taxon>Pezizomycotina</taxon>
        <taxon>Sordariomycetes</taxon>
        <taxon>Hypocreomycetidae</taxon>
        <taxon>Glomerellales</taxon>
        <taxon>Glomerellaceae</taxon>
        <taxon>Colletotrichum</taxon>
        <taxon>Colletotrichum graminicola species complex</taxon>
    </lineage>
</organism>
<comment type="caution">
    <text evidence="1">The sequence shown here is derived from an EMBL/GenBank/DDBJ whole genome shotgun (WGS) entry which is preliminary data.</text>
</comment>
<sequence length="106" mass="11600">MAVEPMCAPPFPRPASRGVSVDSSAARGRIYISREGPEALNDCFPPPSVSTFIISPRSLVTYDTKDNNDDILPLSRFDKDIAHPTVFSLVYFSSPLPPLFASLEQT</sequence>
<proteinExistence type="predicted"/>
<dbReference type="EMBL" id="JMSE01000373">
    <property type="protein sequence ID" value="KDN70255.1"/>
    <property type="molecule type" value="Genomic_DNA"/>
</dbReference>
<accession>A0A066XWE0</accession>
<evidence type="ECO:0000313" key="1">
    <source>
        <dbReference type="EMBL" id="KDN70255.1"/>
    </source>
</evidence>